<sequence>MPGATCNHDNMFVSSSGNPLNGLLTHEAQNTPVGPVQVGSFSSLSGRDRADNLMQLLTRGCLTTASLGRLIFGIE</sequence>
<dbReference type="AlphaFoldDB" id="A0A0M3HP40"/>
<keyword evidence="1" id="KW-1185">Reference proteome</keyword>
<dbReference type="WBParaSite" id="ALUE_0000358801-mRNA-1">
    <property type="protein sequence ID" value="ALUE_0000358801-mRNA-1"/>
    <property type="gene ID" value="ALUE_0000358801"/>
</dbReference>
<reference evidence="2" key="1">
    <citation type="submission" date="2017-02" db="UniProtKB">
        <authorList>
            <consortium name="WormBaseParasite"/>
        </authorList>
    </citation>
    <scope>IDENTIFICATION</scope>
</reference>
<organism evidence="1 2">
    <name type="scientific">Ascaris lumbricoides</name>
    <name type="common">Giant roundworm</name>
    <dbReference type="NCBI Taxonomy" id="6252"/>
    <lineage>
        <taxon>Eukaryota</taxon>
        <taxon>Metazoa</taxon>
        <taxon>Ecdysozoa</taxon>
        <taxon>Nematoda</taxon>
        <taxon>Chromadorea</taxon>
        <taxon>Rhabditida</taxon>
        <taxon>Spirurina</taxon>
        <taxon>Ascaridomorpha</taxon>
        <taxon>Ascaridoidea</taxon>
        <taxon>Ascarididae</taxon>
        <taxon>Ascaris</taxon>
    </lineage>
</organism>
<proteinExistence type="predicted"/>
<evidence type="ECO:0000313" key="2">
    <source>
        <dbReference type="WBParaSite" id="ALUE_0000358801-mRNA-1"/>
    </source>
</evidence>
<protein>
    <submittedName>
        <fullName evidence="2">Ash family protein</fullName>
    </submittedName>
</protein>
<evidence type="ECO:0000313" key="1">
    <source>
        <dbReference type="Proteomes" id="UP000036681"/>
    </source>
</evidence>
<dbReference type="Proteomes" id="UP000036681">
    <property type="component" value="Unplaced"/>
</dbReference>
<name>A0A0M3HP40_ASCLU</name>
<accession>A0A0M3HP40</accession>